<dbReference type="InterPro" id="IPR036866">
    <property type="entry name" value="RibonucZ/Hydroxyglut_hydro"/>
</dbReference>
<gene>
    <name evidence="2" type="ORF">A7985_14665</name>
</gene>
<dbReference type="AlphaFoldDB" id="A0A1C0TPZ7"/>
<evidence type="ECO:0000313" key="2">
    <source>
        <dbReference type="EMBL" id="OCQ21023.1"/>
    </source>
</evidence>
<dbReference type="Pfam" id="PF18456">
    <property type="entry name" value="CmlA_N"/>
    <property type="match status" value="1"/>
</dbReference>
<accession>A0A1C0TPZ7</accession>
<dbReference type="PANTHER" id="PTHR43546">
    <property type="entry name" value="UPF0173 METAL-DEPENDENT HYDROLASE MJ1163-RELATED"/>
    <property type="match status" value="1"/>
</dbReference>
<dbReference type="SUPFAM" id="SSF56281">
    <property type="entry name" value="Metallo-hydrolase/oxidoreductase"/>
    <property type="match status" value="1"/>
</dbReference>
<dbReference type="InterPro" id="IPR001279">
    <property type="entry name" value="Metallo-B-lactamas"/>
</dbReference>
<reference evidence="3" key="1">
    <citation type="submission" date="2016-07" db="EMBL/GenBank/DDBJ databases">
        <authorList>
            <person name="Florea S."/>
            <person name="Webb J.S."/>
            <person name="Jaromczyk J."/>
            <person name="Schardl C.L."/>
        </authorList>
    </citation>
    <scope>NUCLEOTIDE SEQUENCE [LARGE SCALE GENOMIC DNA]</scope>
    <source>
        <strain evidence="3">IPB1</strain>
    </source>
</reference>
<dbReference type="InterPro" id="IPR041141">
    <property type="entry name" value="CmlA_N"/>
</dbReference>
<comment type="caution">
    <text evidence="2">The sequence shown here is derived from an EMBL/GenBank/DDBJ whole genome shotgun (WGS) entry which is preliminary data.</text>
</comment>
<dbReference type="Pfam" id="PF12706">
    <property type="entry name" value="Lactamase_B_2"/>
    <property type="match status" value="1"/>
</dbReference>
<evidence type="ECO:0000259" key="1">
    <source>
        <dbReference type="SMART" id="SM00849"/>
    </source>
</evidence>
<sequence>MLTDKPVYLKPNVVIEPLFDNWYAWMHLISPVTAARNVAKRHLPIMRSYVQAEAVHAAATKNPKMKGGPFVDYAYSRTQEVKDLILDTEVKNKDLLELSDAIDELNKIVENHPKGASTDGLYAKVPEPLKGLIELVFDIHNNLSFRLIEPLFYKSKFFDKSAQSVCIWKTDSHHRPFVLSTPRIKDAEPEVLHFPLAFDSEVIDMLGEMKFTPRPARDIFEKLSMTDEQKEVFKTFFTPVQERSYTQCPENEVRVRYFGHACMLIETASTSILIDPMVAYQRFEASEEQYSYADLPDNIDYVVITHNHQDHILLETLLPLRHKIKHFIVPAAASGALQDPSIKLAMESVGFDNIIELRELETVKAGDCEVTGIPFFGEHADLNIQAKLCFLIKAGGKNMLFTADSTVHESKTYDFVNDIVGRTDFIFMGMECDGAPLSWLYGPLLSKKLPKEIDKSRRLNGSDYEQAIKLVDIFQPEEVYVYAMGQEPCVEFISSIKYTDESRPIVESNKLVEECKARNIKSERLYGAKEFVYVFS</sequence>
<dbReference type="EMBL" id="MAUJ01000004">
    <property type="protein sequence ID" value="OCQ21023.1"/>
    <property type="molecule type" value="Genomic_DNA"/>
</dbReference>
<evidence type="ECO:0000313" key="3">
    <source>
        <dbReference type="Proteomes" id="UP000093366"/>
    </source>
</evidence>
<feature type="domain" description="Metallo-beta-lactamase" evidence="1">
    <location>
        <begin position="259"/>
        <end position="463"/>
    </location>
</feature>
<dbReference type="Gene3D" id="3.60.15.10">
    <property type="entry name" value="Ribonuclease Z/Hydroxyacylglutathione hydrolase-like"/>
    <property type="match status" value="1"/>
</dbReference>
<dbReference type="InterPro" id="IPR050114">
    <property type="entry name" value="UPF0173_UPF0282_UlaG_hydrolase"/>
</dbReference>
<dbReference type="Proteomes" id="UP000093366">
    <property type="component" value="Unassembled WGS sequence"/>
</dbReference>
<protein>
    <submittedName>
        <fullName evidence="2">Polyketide synthase</fullName>
    </submittedName>
</protein>
<dbReference type="SMART" id="SM00849">
    <property type="entry name" value="Lactamase_B"/>
    <property type="match status" value="1"/>
</dbReference>
<name>A0A1C0TPZ7_9GAMM</name>
<organism evidence="2 3">
    <name type="scientific">Pseudoalteromonas luteoviolacea</name>
    <dbReference type="NCBI Taxonomy" id="43657"/>
    <lineage>
        <taxon>Bacteria</taxon>
        <taxon>Pseudomonadati</taxon>
        <taxon>Pseudomonadota</taxon>
        <taxon>Gammaproteobacteria</taxon>
        <taxon>Alteromonadales</taxon>
        <taxon>Pseudoalteromonadaceae</taxon>
        <taxon>Pseudoalteromonas</taxon>
    </lineage>
</organism>
<dbReference type="PANTHER" id="PTHR43546:SF3">
    <property type="entry name" value="UPF0173 METAL-DEPENDENT HYDROLASE MJ1163"/>
    <property type="match status" value="1"/>
</dbReference>
<proteinExistence type="predicted"/>